<organism evidence="1 2">
    <name type="scientific">Bacillus salipaludis</name>
    <dbReference type="NCBI Taxonomy" id="2547811"/>
    <lineage>
        <taxon>Bacteria</taxon>
        <taxon>Bacillati</taxon>
        <taxon>Bacillota</taxon>
        <taxon>Bacilli</taxon>
        <taxon>Bacillales</taxon>
        <taxon>Bacillaceae</taxon>
        <taxon>Bacillus</taxon>
    </lineage>
</organism>
<dbReference type="Proteomes" id="UP001623041">
    <property type="component" value="Unassembled WGS sequence"/>
</dbReference>
<reference evidence="1 2" key="1">
    <citation type="submission" date="2024-11" db="EMBL/GenBank/DDBJ databases">
        <authorList>
            <person name="Lucas J.A."/>
        </authorList>
    </citation>
    <scope>NUCLEOTIDE SEQUENCE [LARGE SCALE GENOMIC DNA]</scope>
    <source>
        <strain evidence="1 2">Z 5.4</strain>
    </source>
</reference>
<dbReference type="EMBL" id="JBJHQH010000003">
    <property type="protein sequence ID" value="MFK9090970.1"/>
    <property type="molecule type" value="Genomic_DNA"/>
</dbReference>
<comment type="caution">
    <text evidence="1">The sequence shown here is derived from an EMBL/GenBank/DDBJ whole genome shotgun (WGS) entry which is preliminary data.</text>
</comment>
<proteinExistence type="predicted"/>
<keyword evidence="2" id="KW-1185">Reference proteome</keyword>
<gene>
    <name evidence="1" type="ORF">ACJEBI_05715</name>
</gene>
<accession>A0ABW8RBZ0</accession>
<protein>
    <submittedName>
        <fullName evidence="1">Uncharacterized protein</fullName>
    </submittedName>
</protein>
<dbReference type="RefSeq" id="WP_406579654.1">
    <property type="nucleotide sequence ID" value="NZ_JBJHQH010000003.1"/>
</dbReference>
<evidence type="ECO:0000313" key="1">
    <source>
        <dbReference type="EMBL" id="MFK9090970.1"/>
    </source>
</evidence>
<sequence length="77" mass="8592">MGTIMATEAIIQAMDITTATALITQVNDNQVQHDELDGGRLQKAFLFGGGLFYIINHFPIREKVPDTLWVSGTFFMM</sequence>
<evidence type="ECO:0000313" key="2">
    <source>
        <dbReference type="Proteomes" id="UP001623041"/>
    </source>
</evidence>
<name>A0ABW8RBZ0_9BACI</name>